<sequence>MFKRFKSYFPNGTIKKEQRMNRRLPRKRSSGKSLRIFLWVFILFISVSGFLGMAKAEKAKKLVETTNSNVVKMQKKEAEIIPDDYRNQKVIRFADAFVTQYLTIPAAIDQREQYQKELQQYYAKDMPINEVPHDKAYRKLKEKEYFDTVVYKDFAVVRYKVMYENVGVTETEQKVKEERKKGKKTKEVVKKVDTEKSAEVTTLINLPIKERNGAYSIVENVYFTAIPSVVTTKTKAIGNGLADEKEVPLDEVNDVVKFTNDFFMKYAKDSLKDLAFVMAEPEGLDGTKVFDRLEETHVYRQKDKVIIKTEAVFKEELTAIENKERFTLTLIKTDANYFVEKLTHTLGGEK</sequence>
<dbReference type="InterPro" id="IPR035628">
    <property type="entry name" value="TcpC_C"/>
</dbReference>
<accession>A0A2X0QEV8</accession>
<evidence type="ECO:0000313" key="1">
    <source>
        <dbReference type="EMBL" id="SPP27235.1"/>
    </source>
</evidence>
<dbReference type="InterPro" id="IPR024735">
    <property type="entry name" value="TcpC"/>
</dbReference>
<organism evidence="1 2">
    <name type="scientific">Brochothrix thermosphacta</name>
    <name type="common">Microbacterium thermosphactum</name>
    <dbReference type="NCBI Taxonomy" id="2756"/>
    <lineage>
        <taxon>Bacteria</taxon>
        <taxon>Bacillati</taxon>
        <taxon>Bacillota</taxon>
        <taxon>Bacilli</taxon>
        <taxon>Bacillales</taxon>
        <taxon>Listeriaceae</taxon>
        <taxon>Brochothrix</taxon>
    </lineage>
</organism>
<dbReference type="AlphaFoldDB" id="A0A2X0QEV8"/>
<gene>
    <name evidence="1" type="ORF">BTBSAS_130015</name>
</gene>
<dbReference type="Gene3D" id="3.10.450.540">
    <property type="match status" value="1"/>
</dbReference>
<name>A0A2X0QEV8_BROTH</name>
<dbReference type="RefSeq" id="WP_120487430.1">
    <property type="nucleotide sequence ID" value="NZ_OUNC01000005.1"/>
</dbReference>
<dbReference type="CDD" id="cd16428">
    <property type="entry name" value="TcpC_C"/>
    <property type="match status" value="1"/>
</dbReference>
<protein>
    <recommendedName>
        <fullName evidence="3">Conjugal transfer protein</fullName>
    </recommendedName>
</protein>
<evidence type="ECO:0000313" key="2">
    <source>
        <dbReference type="Proteomes" id="UP000270190"/>
    </source>
</evidence>
<dbReference type="Pfam" id="PF12642">
    <property type="entry name" value="TpcC"/>
    <property type="match status" value="1"/>
</dbReference>
<evidence type="ECO:0008006" key="3">
    <source>
        <dbReference type="Google" id="ProtNLM"/>
    </source>
</evidence>
<proteinExistence type="predicted"/>
<dbReference type="Proteomes" id="UP000270190">
    <property type="component" value="Unassembled WGS sequence"/>
</dbReference>
<dbReference type="EMBL" id="OUNC01000005">
    <property type="protein sequence ID" value="SPP27235.1"/>
    <property type="molecule type" value="Genomic_DNA"/>
</dbReference>
<dbReference type="CDD" id="cd16386">
    <property type="entry name" value="TcpC_N"/>
    <property type="match status" value="1"/>
</dbReference>
<reference evidence="2" key="1">
    <citation type="submission" date="2018-04" db="EMBL/GenBank/DDBJ databases">
        <authorList>
            <person name="Illikoud N."/>
        </authorList>
    </citation>
    <scope>NUCLEOTIDE SEQUENCE [LARGE SCALE GENOMIC DNA]</scope>
</reference>